<protein>
    <submittedName>
        <fullName evidence="1">Uncharacterized protein</fullName>
    </submittedName>
</protein>
<proteinExistence type="predicted"/>
<evidence type="ECO:0000313" key="1">
    <source>
        <dbReference type="EMBL" id="KAF1921666.1"/>
    </source>
</evidence>
<gene>
    <name evidence="1" type="ORF">BDU57DRAFT_57154</name>
</gene>
<keyword evidence="2" id="KW-1185">Reference proteome</keyword>
<evidence type="ECO:0000313" key="2">
    <source>
        <dbReference type="Proteomes" id="UP000800096"/>
    </source>
</evidence>
<organism evidence="1 2">
    <name type="scientific">Ampelomyces quisqualis</name>
    <name type="common">Powdery mildew agent</name>
    <dbReference type="NCBI Taxonomy" id="50730"/>
    <lineage>
        <taxon>Eukaryota</taxon>
        <taxon>Fungi</taxon>
        <taxon>Dikarya</taxon>
        <taxon>Ascomycota</taxon>
        <taxon>Pezizomycotina</taxon>
        <taxon>Dothideomycetes</taxon>
        <taxon>Pleosporomycetidae</taxon>
        <taxon>Pleosporales</taxon>
        <taxon>Pleosporineae</taxon>
        <taxon>Phaeosphaeriaceae</taxon>
        <taxon>Ampelomyces</taxon>
    </lineage>
</organism>
<sequence>MCRHRLHSAQLGARWISAGSPPSPGARDYPSVSHTVAKMPIFAPINVVVITQFIPVPSRRRQLYDAPPEIADGSLRPRRAFVRGLVENERCLSCCDIHRAFEGTIVEQPSALELQATVKKGHIRTFMASKTVVDFWRLAGWVTGMIVAEVWGSSHCNIFVSRVGHSSQARPRLRNARFVVGAMEKSLYFNWLHAGVA</sequence>
<dbReference type="Proteomes" id="UP000800096">
    <property type="component" value="Unassembled WGS sequence"/>
</dbReference>
<dbReference type="AlphaFoldDB" id="A0A6A5R4G5"/>
<name>A0A6A5R4G5_AMPQU</name>
<dbReference type="EMBL" id="ML979132">
    <property type="protein sequence ID" value="KAF1921666.1"/>
    <property type="molecule type" value="Genomic_DNA"/>
</dbReference>
<reference evidence="1" key="1">
    <citation type="journal article" date="2020" name="Stud. Mycol.">
        <title>101 Dothideomycetes genomes: a test case for predicting lifestyles and emergence of pathogens.</title>
        <authorList>
            <person name="Haridas S."/>
            <person name="Albert R."/>
            <person name="Binder M."/>
            <person name="Bloem J."/>
            <person name="Labutti K."/>
            <person name="Salamov A."/>
            <person name="Andreopoulos B."/>
            <person name="Baker S."/>
            <person name="Barry K."/>
            <person name="Bills G."/>
            <person name="Bluhm B."/>
            <person name="Cannon C."/>
            <person name="Castanera R."/>
            <person name="Culley D."/>
            <person name="Daum C."/>
            <person name="Ezra D."/>
            <person name="Gonzalez J."/>
            <person name="Henrissat B."/>
            <person name="Kuo A."/>
            <person name="Liang C."/>
            <person name="Lipzen A."/>
            <person name="Lutzoni F."/>
            <person name="Magnuson J."/>
            <person name="Mondo S."/>
            <person name="Nolan M."/>
            <person name="Ohm R."/>
            <person name="Pangilinan J."/>
            <person name="Park H.-J."/>
            <person name="Ramirez L."/>
            <person name="Alfaro M."/>
            <person name="Sun H."/>
            <person name="Tritt A."/>
            <person name="Yoshinaga Y."/>
            <person name="Zwiers L.-H."/>
            <person name="Turgeon B."/>
            <person name="Goodwin S."/>
            <person name="Spatafora J."/>
            <person name="Crous P."/>
            <person name="Grigoriev I."/>
        </authorList>
    </citation>
    <scope>NUCLEOTIDE SEQUENCE</scope>
    <source>
        <strain evidence="1">HMLAC05119</strain>
    </source>
</reference>
<accession>A0A6A5R4G5</accession>